<sequence>MRQDRNLNSSEGPSRRHLAPSSNKSSGIIGPKSTLSRSRAILNDRIPFYYFGFGYPHLPLWIWTPTIYRFGFGHPPFTALGLDIHIYCFGFGHPPFTALGLVTHLYYFGFGHPPFTALDSRPSGAILNHHRKPSESPELFCRLGEATRAVRASFLLSKRPLCMDPNVDSRARARGTFGELGVRGRAGRARVVCAGRAAGVRGWRARARGARSWRAVRAQARCCARGWTRGRAAVRAAGRVGTLLGARLDARECAVTGALFTREHDLHPK</sequence>
<accession>A0A2I0IY95</accession>
<feature type="compositionally biased region" description="Polar residues" evidence="1">
    <location>
        <begin position="1"/>
        <end position="12"/>
    </location>
</feature>
<comment type="caution">
    <text evidence="2">The sequence shown here is derived from an EMBL/GenBank/DDBJ whole genome shotgun (WGS) entry which is preliminary data.</text>
</comment>
<protein>
    <submittedName>
        <fullName evidence="2">Uncharacterized protein</fullName>
    </submittedName>
</protein>
<dbReference type="EMBL" id="PGOL01002301">
    <property type="protein sequence ID" value="PKI48977.1"/>
    <property type="molecule type" value="Genomic_DNA"/>
</dbReference>
<proteinExistence type="predicted"/>
<dbReference type="Proteomes" id="UP000233551">
    <property type="component" value="Unassembled WGS sequence"/>
</dbReference>
<gene>
    <name evidence="2" type="ORF">CRG98_030644</name>
</gene>
<evidence type="ECO:0000256" key="1">
    <source>
        <dbReference type="SAM" id="MobiDB-lite"/>
    </source>
</evidence>
<feature type="region of interest" description="Disordered" evidence="1">
    <location>
        <begin position="1"/>
        <end position="31"/>
    </location>
</feature>
<organism evidence="2 3">
    <name type="scientific">Punica granatum</name>
    <name type="common">Pomegranate</name>
    <dbReference type="NCBI Taxonomy" id="22663"/>
    <lineage>
        <taxon>Eukaryota</taxon>
        <taxon>Viridiplantae</taxon>
        <taxon>Streptophyta</taxon>
        <taxon>Embryophyta</taxon>
        <taxon>Tracheophyta</taxon>
        <taxon>Spermatophyta</taxon>
        <taxon>Magnoliopsida</taxon>
        <taxon>eudicotyledons</taxon>
        <taxon>Gunneridae</taxon>
        <taxon>Pentapetalae</taxon>
        <taxon>rosids</taxon>
        <taxon>malvids</taxon>
        <taxon>Myrtales</taxon>
        <taxon>Lythraceae</taxon>
        <taxon>Punica</taxon>
    </lineage>
</organism>
<evidence type="ECO:0000313" key="2">
    <source>
        <dbReference type="EMBL" id="PKI48977.1"/>
    </source>
</evidence>
<reference evidence="2 3" key="1">
    <citation type="submission" date="2017-11" db="EMBL/GenBank/DDBJ databases">
        <title>De-novo sequencing of pomegranate (Punica granatum L.) genome.</title>
        <authorList>
            <person name="Akparov Z."/>
            <person name="Amiraslanov A."/>
            <person name="Hajiyeva S."/>
            <person name="Abbasov M."/>
            <person name="Kaur K."/>
            <person name="Hamwieh A."/>
            <person name="Solovyev V."/>
            <person name="Salamov A."/>
            <person name="Braich B."/>
            <person name="Kosarev P."/>
            <person name="Mahmoud A."/>
            <person name="Hajiyev E."/>
            <person name="Babayeva S."/>
            <person name="Izzatullayeva V."/>
            <person name="Mammadov A."/>
            <person name="Mammadov A."/>
            <person name="Sharifova S."/>
            <person name="Ojaghi J."/>
            <person name="Eynullazada K."/>
            <person name="Bayramov B."/>
            <person name="Abdulazimova A."/>
            <person name="Shahmuradov I."/>
        </authorList>
    </citation>
    <scope>NUCLEOTIDE SEQUENCE [LARGE SCALE GENOMIC DNA]</scope>
    <source>
        <strain evidence="3">cv. AG2017</strain>
        <tissue evidence="2">Leaf</tissue>
    </source>
</reference>
<name>A0A2I0IY95_PUNGR</name>
<keyword evidence="3" id="KW-1185">Reference proteome</keyword>
<evidence type="ECO:0000313" key="3">
    <source>
        <dbReference type="Proteomes" id="UP000233551"/>
    </source>
</evidence>
<dbReference type="AlphaFoldDB" id="A0A2I0IY95"/>